<feature type="compositionally biased region" description="Basic residues" evidence="11">
    <location>
        <begin position="274"/>
        <end position="286"/>
    </location>
</feature>
<dbReference type="GO" id="GO:0000776">
    <property type="term" value="C:kinetochore"/>
    <property type="evidence" value="ECO:0000318"/>
    <property type="project" value="GO_Central"/>
</dbReference>
<dbReference type="FunFam" id="3.40.50.790:FF:000004">
    <property type="entry name" value="Ribosomal L1 domain-containing 1-like 1"/>
    <property type="match status" value="1"/>
</dbReference>
<feature type="compositionally biased region" description="Low complexity" evidence="11">
    <location>
        <begin position="562"/>
        <end position="605"/>
    </location>
</feature>
<evidence type="ECO:0000256" key="4">
    <source>
        <dbReference type="ARBA" id="ARBA00022843"/>
    </source>
</evidence>
<dbReference type="RefSeq" id="XP_035695959.1">
    <property type="nucleotide sequence ID" value="XM_035840066.1"/>
</dbReference>
<gene>
    <name evidence="13" type="primary">LOC118429546</name>
</gene>
<keyword evidence="6" id="KW-0175">Coiled coil</keyword>
<evidence type="ECO:0000256" key="11">
    <source>
        <dbReference type="SAM" id="MobiDB-lite"/>
    </source>
</evidence>
<feature type="compositionally biased region" description="Low complexity" evidence="11">
    <location>
        <begin position="623"/>
        <end position="634"/>
    </location>
</feature>
<evidence type="ECO:0000313" key="12">
    <source>
        <dbReference type="Proteomes" id="UP000001554"/>
    </source>
</evidence>
<evidence type="ECO:0000313" key="13">
    <source>
        <dbReference type="RefSeq" id="XP_035695959.1"/>
    </source>
</evidence>
<dbReference type="GO" id="GO:0005730">
    <property type="term" value="C:nucleolus"/>
    <property type="evidence" value="ECO:0007669"/>
    <property type="project" value="UniProtKB-SubCell"/>
</dbReference>
<protein>
    <recommendedName>
        <fullName evidence="10">Ribosomal L1 domain-containing protein 1</fullName>
    </recommendedName>
</protein>
<feature type="compositionally biased region" description="Basic and acidic residues" evidence="11">
    <location>
        <begin position="402"/>
        <end position="421"/>
    </location>
</feature>
<feature type="compositionally biased region" description="Basic and acidic residues" evidence="11">
    <location>
        <begin position="318"/>
        <end position="329"/>
    </location>
</feature>
<keyword evidence="5" id="KW-0007">Acetylation</keyword>
<feature type="compositionally biased region" description="Acidic residues" evidence="11">
    <location>
        <begin position="422"/>
        <end position="499"/>
    </location>
</feature>
<keyword evidence="12" id="KW-1185">Reference proteome</keyword>
<keyword evidence="4" id="KW-0832">Ubl conjugation</keyword>
<evidence type="ECO:0000256" key="9">
    <source>
        <dbReference type="ARBA" id="ARBA00061550"/>
    </source>
</evidence>
<dbReference type="InterPro" id="IPR016095">
    <property type="entry name" value="Ribosomal_uL1_3-a/b-sand"/>
</dbReference>
<comment type="subcellular location">
    <subcellularLocation>
        <location evidence="1">Nucleus</location>
        <location evidence="1">Nucleolus</location>
    </subcellularLocation>
</comment>
<evidence type="ECO:0000256" key="3">
    <source>
        <dbReference type="ARBA" id="ARBA00022553"/>
    </source>
</evidence>
<dbReference type="SUPFAM" id="SSF56808">
    <property type="entry name" value="Ribosomal protein L1"/>
    <property type="match status" value="1"/>
</dbReference>
<dbReference type="Pfam" id="PF00687">
    <property type="entry name" value="Ribosomal_L1"/>
    <property type="match status" value="1"/>
</dbReference>
<evidence type="ECO:0000256" key="2">
    <source>
        <dbReference type="ARBA" id="ARBA00022499"/>
    </source>
</evidence>
<evidence type="ECO:0000256" key="10">
    <source>
        <dbReference type="ARBA" id="ARBA00070787"/>
    </source>
</evidence>
<dbReference type="OrthoDB" id="10251727at2759"/>
<evidence type="ECO:0000256" key="8">
    <source>
        <dbReference type="ARBA" id="ARBA00054167"/>
    </source>
</evidence>
<keyword evidence="7" id="KW-0539">Nucleus</keyword>
<dbReference type="GeneID" id="118429546"/>
<feature type="region of interest" description="Disordered" evidence="11">
    <location>
        <begin position="266"/>
        <end position="646"/>
    </location>
</feature>
<keyword evidence="3" id="KW-0597">Phosphoprotein</keyword>
<accession>A0A9J7N9Q5</accession>
<comment type="similarity">
    <text evidence="9">Belongs to the universal ribosomal protein uL1 family. Highly divergent.</text>
</comment>
<evidence type="ECO:0000256" key="5">
    <source>
        <dbReference type="ARBA" id="ARBA00022990"/>
    </source>
</evidence>
<dbReference type="OMA" id="ANAEICV"/>
<keyword evidence="2" id="KW-1017">Isopeptide bond</keyword>
<feature type="compositionally biased region" description="Low complexity" evidence="11">
    <location>
        <begin position="343"/>
        <end position="361"/>
    </location>
</feature>
<dbReference type="GO" id="GO:0051754">
    <property type="term" value="P:meiotic sister chromatid cohesion, centromeric"/>
    <property type="evidence" value="ECO:0000318"/>
    <property type="project" value="GO_Central"/>
</dbReference>
<evidence type="ECO:0000256" key="6">
    <source>
        <dbReference type="ARBA" id="ARBA00023054"/>
    </source>
</evidence>
<dbReference type="Proteomes" id="UP000001554">
    <property type="component" value="Chromosome 13"/>
</dbReference>
<dbReference type="GO" id="GO:0005634">
    <property type="term" value="C:nucleus"/>
    <property type="evidence" value="ECO:0000318"/>
    <property type="project" value="GO_Central"/>
</dbReference>
<dbReference type="KEGG" id="bfo:118429546"/>
<dbReference type="InterPro" id="IPR028364">
    <property type="entry name" value="Ribosomal_uL1/biogenesis"/>
</dbReference>
<dbReference type="CDD" id="cd00403">
    <property type="entry name" value="Ribosomal_L1"/>
    <property type="match status" value="1"/>
</dbReference>
<feature type="compositionally biased region" description="Basic and acidic residues" evidence="11">
    <location>
        <begin position="287"/>
        <end position="311"/>
    </location>
</feature>
<dbReference type="GO" id="GO:0004672">
    <property type="term" value="F:protein kinase activity"/>
    <property type="evidence" value="ECO:0000318"/>
    <property type="project" value="GO_Central"/>
</dbReference>
<reference evidence="12" key="1">
    <citation type="journal article" date="2020" name="Nat. Ecol. Evol.">
        <title>Deeply conserved synteny resolves early events in vertebrate evolution.</title>
        <authorList>
            <person name="Simakov O."/>
            <person name="Marletaz F."/>
            <person name="Yue J.X."/>
            <person name="O'Connell B."/>
            <person name="Jenkins J."/>
            <person name="Brandt A."/>
            <person name="Calef R."/>
            <person name="Tung C.H."/>
            <person name="Huang T.K."/>
            <person name="Schmutz J."/>
            <person name="Satoh N."/>
            <person name="Yu J.K."/>
            <person name="Putnam N.H."/>
            <person name="Green R.E."/>
            <person name="Rokhsar D.S."/>
        </authorList>
    </citation>
    <scope>NUCLEOTIDE SEQUENCE [LARGE SCALE GENOMIC DNA]</scope>
    <source>
        <strain evidence="12">S238N-H82</strain>
    </source>
</reference>
<feature type="compositionally biased region" description="Polar residues" evidence="11">
    <location>
        <begin position="543"/>
        <end position="561"/>
    </location>
</feature>
<feature type="compositionally biased region" description="Low complexity" evidence="11">
    <location>
        <begin position="522"/>
        <end position="542"/>
    </location>
</feature>
<dbReference type="Gene3D" id="3.40.50.790">
    <property type="match status" value="1"/>
</dbReference>
<name>A0A9J7N9Q5_BRAFL</name>
<organism evidence="12 13">
    <name type="scientific">Branchiostoma floridae</name>
    <name type="common">Florida lancelet</name>
    <name type="synonym">Amphioxus</name>
    <dbReference type="NCBI Taxonomy" id="7739"/>
    <lineage>
        <taxon>Eukaryota</taxon>
        <taxon>Metazoa</taxon>
        <taxon>Chordata</taxon>
        <taxon>Cephalochordata</taxon>
        <taxon>Leptocardii</taxon>
        <taxon>Amphioxiformes</taxon>
        <taxon>Branchiostomatidae</taxon>
        <taxon>Branchiostoma</taxon>
    </lineage>
</organism>
<sequence>MATLDSDQVTKAAKALVNFHQERGTKKKGKKDLLEDEAAMPVFMQFSVKRIPKEKNQKYLIKLPHSIEKPTEVCLFTRDRKNLEPELPTTEMYYMDLLKKHGVTCVTEVISYKKLSKEYKQFESKLRLLKSFDLFLSDRGVTRMLPSHLGKHFYKAKKFPIDVNLEKKDLKPEFQRVLGSTRCTVTGHGSCSSVMVGTTSMTAEQVTENVEAVAKELGDKIEFGWPNIKSVSIKSQKSPALPVYVNVEPLQLPSETIAAWREERLQNQEERQSAKKRKNRKRKRKPKQADKSDEAKAGDKKQTPEQPGESKKQKKKKSVEGKENAEGKEGPAQGKAQGPKQESAVQQKKQAAGQKGAQKSVSEPMKTQNGQDTKDKKAKKAGKDQKQAAETAKAVGVTTKQEPQKKAKLDKVEKQEEKKEEDAEDVVEEKDEDEDEEMYSDESELEFESDDEDDEEEDSFIDDEAEEGEETDDSDAWELMEEDVESGEEEEEADEDDEPTPPKKRKVVEPVEPAASPKKNIKATPKSTQKAAAAAQKKNTPKSTPSNKPQTTPGTAPSPKQGTAGKPKTPKATPKQKATPKAAAKIPQKATPKASSTPMPTTPMTGAWQVTPGQKAGGKTPVGKKAAGKGSKPATPMSAKGKRKQN</sequence>
<comment type="function">
    <text evidence="8">Regulates cellular senescence through inhibition of PTEN translation. Acts as a pro-apoptotic regulator in response to DNA damage.</text>
</comment>
<evidence type="ECO:0000256" key="1">
    <source>
        <dbReference type="ARBA" id="ARBA00004604"/>
    </source>
</evidence>
<dbReference type="AlphaFoldDB" id="A0A9J7N9Q5"/>
<proteinExistence type="inferred from homology"/>
<evidence type="ECO:0000256" key="7">
    <source>
        <dbReference type="ARBA" id="ARBA00023242"/>
    </source>
</evidence>
<dbReference type="InterPro" id="IPR023674">
    <property type="entry name" value="Ribosomal_uL1-like"/>
</dbReference>
<reference evidence="13" key="2">
    <citation type="submission" date="2025-08" db="UniProtKB">
        <authorList>
            <consortium name="RefSeq"/>
        </authorList>
    </citation>
    <scope>IDENTIFICATION</scope>
    <source>
        <strain evidence="13">S238N-H82</strain>
        <tissue evidence="13">Testes</tissue>
    </source>
</reference>
<dbReference type="GO" id="GO:0007094">
    <property type="term" value="P:mitotic spindle assembly checkpoint signaling"/>
    <property type="evidence" value="ECO:0000318"/>
    <property type="project" value="GO_Central"/>
</dbReference>
<dbReference type="Gene3D" id="3.30.190.20">
    <property type="match status" value="1"/>
</dbReference>